<name>A0A212FEY1_DANPL</name>
<dbReference type="EMBL" id="AGBW02008879">
    <property type="protein sequence ID" value="OWR52306.1"/>
    <property type="molecule type" value="Genomic_DNA"/>
</dbReference>
<reference evidence="1 2" key="1">
    <citation type="journal article" date="2011" name="Cell">
        <title>The monarch butterfly genome yields insights into long-distance migration.</title>
        <authorList>
            <person name="Zhan S."/>
            <person name="Merlin C."/>
            <person name="Boore J.L."/>
            <person name="Reppert S.M."/>
        </authorList>
    </citation>
    <scope>NUCLEOTIDE SEQUENCE [LARGE SCALE GENOMIC DNA]</scope>
    <source>
        <strain evidence="1">F-2</strain>
    </source>
</reference>
<dbReference type="InParanoid" id="A0A212FEY1"/>
<feature type="non-terminal residue" evidence="1">
    <location>
        <position position="44"/>
    </location>
</feature>
<proteinExistence type="predicted"/>
<dbReference type="AlphaFoldDB" id="A0A212FEY1"/>
<comment type="caution">
    <text evidence="1">The sequence shown here is derived from an EMBL/GenBank/DDBJ whole genome shotgun (WGS) entry which is preliminary data.</text>
</comment>
<keyword evidence="2" id="KW-1185">Reference proteome</keyword>
<evidence type="ECO:0000313" key="1">
    <source>
        <dbReference type="EMBL" id="OWR52306.1"/>
    </source>
</evidence>
<accession>A0A212FEY1</accession>
<dbReference type="Proteomes" id="UP000007151">
    <property type="component" value="Unassembled WGS sequence"/>
</dbReference>
<protein>
    <submittedName>
        <fullName evidence="1">Krueppel factor 5</fullName>
    </submittedName>
</protein>
<organism evidence="1 2">
    <name type="scientific">Danaus plexippus plexippus</name>
    <dbReference type="NCBI Taxonomy" id="278856"/>
    <lineage>
        <taxon>Eukaryota</taxon>
        <taxon>Metazoa</taxon>
        <taxon>Ecdysozoa</taxon>
        <taxon>Arthropoda</taxon>
        <taxon>Hexapoda</taxon>
        <taxon>Insecta</taxon>
        <taxon>Pterygota</taxon>
        <taxon>Neoptera</taxon>
        <taxon>Endopterygota</taxon>
        <taxon>Lepidoptera</taxon>
        <taxon>Glossata</taxon>
        <taxon>Ditrysia</taxon>
        <taxon>Papilionoidea</taxon>
        <taxon>Nymphalidae</taxon>
        <taxon>Danainae</taxon>
        <taxon>Danaini</taxon>
        <taxon>Danaina</taxon>
        <taxon>Danaus</taxon>
        <taxon>Danaus</taxon>
    </lineage>
</organism>
<evidence type="ECO:0000313" key="2">
    <source>
        <dbReference type="Proteomes" id="UP000007151"/>
    </source>
</evidence>
<sequence length="44" mass="4935">MVYMDERHAVGRRVGASLLPSMEACGPPIQLEPVDLSLKRRNKI</sequence>
<dbReference type="KEGG" id="dpl:KGM_204925A"/>
<gene>
    <name evidence="1" type="ORF">KGM_204925A</name>
</gene>